<evidence type="ECO:0000256" key="3">
    <source>
        <dbReference type="ARBA" id="ARBA00022692"/>
    </source>
</evidence>
<dbReference type="InterPro" id="IPR001248">
    <property type="entry name" value="Pur-cyt_permease"/>
</dbReference>
<evidence type="ECO:0000256" key="6">
    <source>
        <dbReference type="SAM" id="Phobius"/>
    </source>
</evidence>
<evidence type="ECO:0000256" key="5">
    <source>
        <dbReference type="ARBA" id="ARBA00023136"/>
    </source>
</evidence>
<comment type="caution">
    <text evidence="7">The sequence shown here is derived from an EMBL/GenBank/DDBJ whole genome shotgun (WGS) entry which is preliminary data.</text>
</comment>
<feature type="transmembrane region" description="Helical" evidence="6">
    <location>
        <begin position="500"/>
        <end position="522"/>
    </location>
</feature>
<dbReference type="PANTHER" id="PTHR30618:SF4">
    <property type="entry name" value="ALLANTOIN PERMEASE"/>
    <property type="match status" value="1"/>
</dbReference>
<sequence>MANKTLRRVREAAVLKSDASQHEEVSAWSNRDLIPLPPSRRTWGWFNFFGSWSLSSLNVATWQTPNTLLTQGLSVGQAMAVIVVSRAICTLFAVLVAWCGLTWHIGFTVQNRFTWGFRASYIPLLQRILLNFIWNAIQCWNGGKLVTVCITAIWPSFATMPNTLSASTPATTSEMVGFVVFWTISVPFLFIRPERFKKPFLVSSVACGLGMTAMLVWSLAVARGVGPIFRQGQDVASGSRWGVSWLMMAGVNQAIGGKVACMTNSSDFSRYARDKRGYVVGTVSVYWVTGVVVSLAGLVTTAACQKIYGSVWWNPPDLLMVMMDLSGSSSLACAVVSASQTAGAPRPRAPQSSSWPSPSPSRPCFENICGNAVAGGINLAGLFPRYVDIRRGALLTFFAAWVIQPWQLINQAATFVAVLNSFSVFLAPVMGVMVCDYFLLRRGKVRLSHLFRPEASDYWFCHGVNWRVVPCWIAGWAPTVGGLVVSVRKDADAPEAVYELYYMAFFVGFFVGFFVSFVLFYVANIIFPVAHMGEFDEEDKYGTFTAVEAAMLGVVPTSSAAAAGLIKEEGVDTVVSEVPVDRSEKGPRWWDFRRR</sequence>
<protein>
    <submittedName>
        <fullName evidence="7">Transporter aclS</fullName>
    </submittedName>
</protein>
<dbReference type="AlphaFoldDB" id="A0A4V6QFQ2"/>
<gene>
    <name evidence="7" type="primary">aclS-1</name>
    <name evidence="7" type="ORF">C8034_v012023</name>
</gene>
<keyword evidence="8" id="KW-1185">Reference proteome</keyword>
<feature type="transmembrane region" description="Helical" evidence="6">
    <location>
        <begin position="459"/>
        <end position="480"/>
    </location>
</feature>
<feature type="transmembrane region" description="Helical" evidence="6">
    <location>
        <begin position="200"/>
        <end position="222"/>
    </location>
</feature>
<organism evidence="7 8">
    <name type="scientific">Colletotrichum sidae</name>
    <dbReference type="NCBI Taxonomy" id="1347389"/>
    <lineage>
        <taxon>Eukaryota</taxon>
        <taxon>Fungi</taxon>
        <taxon>Dikarya</taxon>
        <taxon>Ascomycota</taxon>
        <taxon>Pezizomycotina</taxon>
        <taxon>Sordariomycetes</taxon>
        <taxon>Hypocreomycetidae</taxon>
        <taxon>Glomerellales</taxon>
        <taxon>Glomerellaceae</taxon>
        <taxon>Colletotrichum</taxon>
        <taxon>Colletotrichum orbiculare species complex</taxon>
    </lineage>
</organism>
<feature type="transmembrane region" description="Helical" evidence="6">
    <location>
        <begin position="277"/>
        <end position="298"/>
    </location>
</feature>
<feature type="transmembrane region" description="Helical" evidence="6">
    <location>
        <begin position="83"/>
        <end position="107"/>
    </location>
</feature>
<evidence type="ECO:0000256" key="2">
    <source>
        <dbReference type="ARBA" id="ARBA00008974"/>
    </source>
</evidence>
<feature type="transmembrane region" description="Helical" evidence="6">
    <location>
        <begin position="392"/>
        <end position="409"/>
    </location>
</feature>
<dbReference type="GO" id="GO:0015205">
    <property type="term" value="F:nucleobase transmembrane transporter activity"/>
    <property type="evidence" value="ECO:0007669"/>
    <property type="project" value="TreeGrafter"/>
</dbReference>
<evidence type="ECO:0000256" key="1">
    <source>
        <dbReference type="ARBA" id="ARBA00004141"/>
    </source>
</evidence>
<keyword evidence="4 6" id="KW-1133">Transmembrane helix</keyword>
<accession>A0A4V6QFQ2</accession>
<evidence type="ECO:0000256" key="4">
    <source>
        <dbReference type="ARBA" id="ARBA00022989"/>
    </source>
</evidence>
<feature type="transmembrane region" description="Helical" evidence="6">
    <location>
        <begin position="415"/>
        <end position="439"/>
    </location>
</feature>
<keyword evidence="3 6" id="KW-0812">Transmembrane</keyword>
<dbReference type="Pfam" id="PF02133">
    <property type="entry name" value="Transp_cyt_pur"/>
    <property type="match status" value="2"/>
</dbReference>
<dbReference type="InterPro" id="IPR045225">
    <property type="entry name" value="Uracil/uridine/allantoin_perm"/>
</dbReference>
<dbReference type="EMBL" id="QAPF01000077">
    <property type="protein sequence ID" value="TEA17865.1"/>
    <property type="molecule type" value="Genomic_DNA"/>
</dbReference>
<dbReference type="Proteomes" id="UP000295604">
    <property type="component" value="Unassembled WGS sequence"/>
</dbReference>
<comment type="similarity">
    <text evidence="2">Belongs to the purine-cytosine permease (2.A.39) family.</text>
</comment>
<feature type="transmembrane region" description="Helical" evidence="6">
    <location>
        <begin position="175"/>
        <end position="191"/>
    </location>
</feature>
<dbReference type="Gene3D" id="1.10.4160.10">
    <property type="entry name" value="Hydantoin permease"/>
    <property type="match status" value="1"/>
</dbReference>
<reference evidence="7 8" key="1">
    <citation type="submission" date="2018-11" db="EMBL/GenBank/DDBJ databases">
        <title>Genome sequence and assembly of Colletotrichum sidae.</title>
        <authorList>
            <person name="Gan P."/>
            <person name="Shirasu K."/>
        </authorList>
    </citation>
    <scope>NUCLEOTIDE SEQUENCE [LARGE SCALE GENOMIC DNA]</scope>
    <source>
        <strain evidence="7 8">CBS 518.97</strain>
    </source>
</reference>
<dbReference type="PANTHER" id="PTHR30618">
    <property type="entry name" value="NCS1 FAMILY PURINE/PYRIMIDINE TRANSPORTER"/>
    <property type="match status" value="1"/>
</dbReference>
<evidence type="ECO:0000313" key="7">
    <source>
        <dbReference type="EMBL" id="TEA17865.1"/>
    </source>
</evidence>
<proteinExistence type="inferred from homology"/>
<dbReference type="GO" id="GO:0005886">
    <property type="term" value="C:plasma membrane"/>
    <property type="evidence" value="ECO:0007669"/>
    <property type="project" value="TreeGrafter"/>
</dbReference>
<comment type="subcellular location">
    <subcellularLocation>
        <location evidence="1">Membrane</location>
        <topology evidence="1">Multi-pass membrane protein</topology>
    </subcellularLocation>
</comment>
<name>A0A4V6QFQ2_9PEZI</name>
<evidence type="ECO:0000313" key="8">
    <source>
        <dbReference type="Proteomes" id="UP000295604"/>
    </source>
</evidence>
<keyword evidence="5 6" id="KW-0472">Membrane</keyword>